<dbReference type="InterPro" id="IPR050277">
    <property type="entry name" value="Sodium:Solute_Symporter"/>
</dbReference>
<reference evidence="16" key="1">
    <citation type="journal article" date="2019" name="Int. J. Syst. Evol. Microbiol.">
        <title>The Global Catalogue of Microorganisms (GCM) 10K type strain sequencing project: providing services to taxonomists for standard genome sequencing and annotation.</title>
        <authorList>
            <consortium name="The Broad Institute Genomics Platform"/>
            <consortium name="The Broad Institute Genome Sequencing Center for Infectious Disease"/>
            <person name="Wu L."/>
            <person name="Ma J."/>
        </authorList>
    </citation>
    <scope>NUCLEOTIDE SEQUENCE [LARGE SCALE GENOMIC DNA]</scope>
    <source>
        <strain evidence="16">JCM 4738</strain>
    </source>
</reference>
<evidence type="ECO:0000256" key="2">
    <source>
        <dbReference type="ARBA" id="ARBA00006434"/>
    </source>
</evidence>
<keyword evidence="10 14" id="KW-0472">Membrane</keyword>
<feature type="transmembrane region" description="Helical" evidence="14">
    <location>
        <begin position="399"/>
        <end position="423"/>
    </location>
</feature>
<dbReference type="NCBIfam" id="TIGR00813">
    <property type="entry name" value="sss"/>
    <property type="match status" value="1"/>
</dbReference>
<feature type="transmembrane region" description="Helical" evidence="14">
    <location>
        <begin position="153"/>
        <end position="172"/>
    </location>
</feature>
<dbReference type="PANTHER" id="PTHR48086">
    <property type="entry name" value="SODIUM/PROLINE SYMPORTER-RELATED"/>
    <property type="match status" value="1"/>
</dbReference>
<feature type="transmembrane region" description="Helical" evidence="14">
    <location>
        <begin position="277"/>
        <end position="299"/>
    </location>
</feature>
<keyword evidence="3" id="KW-0813">Transport</keyword>
<feature type="transmembrane region" description="Helical" evidence="14">
    <location>
        <begin position="74"/>
        <end position="92"/>
    </location>
</feature>
<proteinExistence type="inferred from homology"/>
<comment type="subcellular location">
    <subcellularLocation>
        <location evidence="1">Cell membrane</location>
        <topology evidence="1">Multi-pass membrane protein</topology>
    </subcellularLocation>
</comment>
<evidence type="ECO:0000256" key="14">
    <source>
        <dbReference type="SAM" id="Phobius"/>
    </source>
</evidence>
<keyword evidence="9" id="KW-0406">Ion transport</keyword>
<evidence type="ECO:0000256" key="4">
    <source>
        <dbReference type="ARBA" id="ARBA00022475"/>
    </source>
</evidence>
<evidence type="ECO:0000256" key="13">
    <source>
        <dbReference type="RuleBase" id="RU362091"/>
    </source>
</evidence>
<evidence type="ECO:0000313" key="16">
    <source>
        <dbReference type="Proteomes" id="UP001596483"/>
    </source>
</evidence>
<evidence type="ECO:0000256" key="11">
    <source>
        <dbReference type="ARBA" id="ARBA00023201"/>
    </source>
</evidence>
<comment type="similarity">
    <text evidence="2 13">Belongs to the sodium:solute symporter (SSF) (TC 2.A.21) family.</text>
</comment>
<dbReference type="RefSeq" id="WP_157296149.1">
    <property type="nucleotide sequence ID" value="NZ_JBHTCT010000026.1"/>
</dbReference>
<dbReference type="Proteomes" id="UP001596483">
    <property type="component" value="Unassembled WGS sequence"/>
</dbReference>
<dbReference type="InterPro" id="IPR038377">
    <property type="entry name" value="Na/Glc_symporter_sf"/>
</dbReference>
<protein>
    <submittedName>
        <fullName evidence="15">Sodium:solute symporter</fullName>
    </submittedName>
</protein>
<evidence type="ECO:0000256" key="8">
    <source>
        <dbReference type="ARBA" id="ARBA00023053"/>
    </source>
</evidence>
<name>A0ABW2NGC8_9BACL</name>
<feature type="transmembrane region" description="Helical" evidence="14">
    <location>
        <begin position="43"/>
        <end position="62"/>
    </location>
</feature>
<dbReference type="Gene3D" id="1.20.1730.10">
    <property type="entry name" value="Sodium/glucose cotransporter"/>
    <property type="match status" value="1"/>
</dbReference>
<feature type="transmembrane region" description="Helical" evidence="14">
    <location>
        <begin position="184"/>
        <end position="202"/>
    </location>
</feature>
<organism evidence="15 16">
    <name type="scientific">Bhargavaea changchunensis</name>
    <dbReference type="NCBI Taxonomy" id="2134037"/>
    <lineage>
        <taxon>Bacteria</taxon>
        <taxon>Bacillati</taxon>
        <taxon>Bacillota</taxon>
        <taxon>Bacilli</taxon>
        <taxon>Bacillales</taxon>
        <taxon>Caryophanaceae</taxon>
        <taxon>Bhargavaea</taxon>
    </lineage>
</organism>
<dbReference type="Pfam" id="PF00474">
    <property type="entry name" value="SSF"/>
    <property type="match status" value="1"/>
</dbReference>
<evidence type="ECO:0000256" key="7">
    <source>
        <dbReference type="ARBA" id="ARBA00022989"/>
    </source>
</evidence>
<feature type="transmembrane region" description="Helical" evidence="14">
    <location>
        <begin position="123"/>
        <end position="147"/>
    </location>
</feature>
<dbReference type="EMBL" id="JBHTCT010000026">
    <property type="protein sequence ID" value="MFC7365237.1"/>
    <property type="molecule type" value="Genomic_DNA"/>
</dbReference>
<keyword evidence="11" id="KW-0739">Sodium transport</keyword>
<dbReference type="CDD" id="cd10322">
    <property type="entry name" value="SLC5sbd"/>
    <property type="match status" value="1"/>
</dbReference>
<evidence type="ECO:0000313" key="15">
    <source>
        <dbReference type="EMBL" id="MFC7365237.1"/>
    </source>
</evidence>
<dbReference type="InterPro" id="IPR001734">
    <property type="entry name" value="Na/solute_symporter"/>
</dbReference>
<dbReference type="PROSITE" id="PS50283">
    <property type="entry name" value="NA_SOLUT_SYMP_3"/>
    <property type="match status" value="1"/>
</dbReference>
<comment type="catalytic activity">
    <reaction evidence="12">
        <text>L-proline(in) + Na(+)(in) = L-proline(out) + Na(+)(out)</text>
        <dbReference type="Rhea" id="RHEA:28967"/>
        <dbReference type="ChEBI" id="CHEBI:29101"/>
        <dbReference type="ChEBI" id="CHEBI:60039"/>
    </reaction>
</comment>
<keyword evidence="6" id="KW-0769">Symport</keyword>
<keyword evidence="7 14" id="KW-1133">Transmembrane helix</keyword>
<gene>
    <name evidence="15" type="ORF">ACFQQH_08925</name>
</gene>
<accession>A0ABW2NGC8</accession>
<evidence type="ECO:0000256" key="3">
    <source>
        <dbReference type="ARBA" id="ARBA00022448"/>
    </source>
</evidence>
<sequence>MNIFVVVFLLYLLFLIVLGYLASKKREETVDDYYVAGRSMNKWVVAGTYGASFMSAGTFIGQMGANYSTGWAQIWNFNATLLPMFILAAFFAKKFWRIGYYYKARSMPDLIALRYPSKFTRGFYSILILLIYTVGMAAMYLGIFTVLSLVTDLSYMTCIIIGAVAVLLYSLWGGARAVAWTDTACLVIMIFAIVVSVSVALYNSGGFTNLVTAYSQATVPEGKPWVGGSELVSSTNSYLSLSMVISFFLVWSMGNLSQPHQMTRVYLAKDEKAAISGVALILIPNCIILIGGLIIAAYARVTYPNLDKIDYAFPSVVLGSLPSIVAAIVLVGIIAAVLSTASTMLIISAQCTGYDIYQKLINPNVSEKTVVKISRVTMVVCTIISILIAYFAQTVQGIFFLWSSAFAMMGAGVLPSLIGVFYWKRANSKACLTSMVIGFTSTAAMYIFPSLLPDWAVHPILPGLILSVSAFVIVALCTRKPDDEIIEMFFGEKMKDPKKRKEPAIAQVGTVNE</sequence>
<feature type="transmembrane region" description="Helical" evidence="14">
    <location>
        <begin position="6"/>
        <end position="22"/>
    </location>
</feature>
<keyword evidence="8" id="KW-0915">Sodium</keyword>
<feature type="transmembrane region" description="Helical" evidence="14">
    <location>
        <begin position="311"/>
        <end position="338"/>
    </location>
</feature>
<dbReference type="PANTHER" id="PTHR48086:SF3">
    <property type="entry name" value="SODIUM_PROLINE SYMPORTER"/>
    <property type="match status" value="1"/>
</dbReference>
<evidence type="ECO:0000256" key="9">
    <source>
        <dbReference type="ARBA" id="ARBA00023065"/>
    </source>
</evidence>
<evidence type="ECO:0000256" key="1">
    <source>
        <dbReference type="ARBA" id="ARBA00004651"/>
    </source>
</evidence>
<feature type="transmembrane region" description="Helical" evidence="14">
    <location>
        <begin position="238"/>
        <end position="256"/>
    </location>
</feature>
<feature type="transmembrane region" description="Helical" evidence="14">
    <location>
        <begin position="460"/>
        <end position="478"/>
    </location>
</feature>
<evidence type="ECO:0000256" key="6">
    <source>
        <dbReference type="ARBA" id="ARBA00022847"/>
    </source>
</evidence>
<feature type="transmembrane region" description="Helical" evidence="14">
    <location>
        <begin position="376"/>
        <end position="393"/>
    </location>
</feature>
<evidence type="ECO:0000256" key="10">
    <source>
        <dbReference type="ARBA" id="ARBA00023136"/>
    </source>
</evidence>
<keyword evidence="4" id="KW-1003">Cell membrane</keyword>
<keyword evidence="5 14" id="KW-0812">Transmembrane</keyword>
<feature type="transmembrane region" description="Helical" evidence="14">
    <location>
        <begin position="430"/>
        <end position="448"/>
    </location>
</feature>
<keyword evidence="16" id="KW-1185">Reference proteome</keyword>
<evidence type="ECO:0000256" key="12">
    <source>
        <dbReference type="ARBA" id="ARBA00033708"/>
    </source>
</evidence>
<comment type="caution">
    <text evidence="15">The sequence shown here is derived from an EMBL/GenBank/DDBJ whole genome shotgun (WGS) entry which is preliminary data.</text>
</comment>
<evidence type="ECO:0000256" key="5">
    <source>
        <dbReference type="ARBA" id="ARBA00022692"/>
    </source>
</evidence>